<organism evidence="3 4">
    <name type="scientific">Naja naja</name>
    <name type="common">Indian cobra</name>
    <dbReference type="NCBI Taxonomy" id="35670"/>
    <lineage>
        <taxon>Eukaryota</taxon>
        <taxon>Metazoa</taxon>
        <taxon>Chordata</taxon>
        <taxon>Craniata</taxon>
        <taxon>Vertebrata</taxon>
        <taxon>Euteleostomi</taxon>
        <taxon>Lepidosauria</taxon>
        <taxon>Squamata</taxon>
        <taxon>Bifurcata</taxon>
        <taxon>Unidentata</taxon>
        <taxon>Episquamata</taxon>
        <taxon>Toxicofera</taxon>
        <taxon>Serpentes</taxon>
        <taxon>Colubroidea</taxon>
        <taxon>Elapidae</taxon>
        <taxon>Elapinae</taxon>
        <taxon>Naja</taxon>
    </lineage>
</organism>
<keyword evidence="1" id="KW-0732">Signal</keyword>
<feature type="chain" id="PRO_5034648181" description="Ig-like domain-containing protein" evidence="1">
    <location>
        <begin position="31"/>
        <end position="169"/>
    </location>
</feature>
<dbReference type="GeneTree" id="ENSGT00940000161517"/>
<dbReference type="SMART" id="SM00406">
    <property type="entry name" value="IGv"/>
    <property type="match status" value="1"/>
</dbReference>
<dbReference type="InterPro" id="IPR013783">
    <property type="entry name" value="Ig-like_fold"/>
</dbReference>
<evidence type="ECO:0000259" key="2">
    <source>
        <dbReference type="PROSITE" id="PS50835"/>
    </source>
</evidence>
<evidence type="ECO:0000256" key="1">
    <source>
        <dbReference type="SAM" id="SignalP"/>
    </source>
</evidence>
<evidence type="ECO:0000313" key="4">
    <source>
        <dbReference type="Proteomes" id="UP000694559"/>
    </source>
</evidence>
<dbReference type="PANTHER" id="PTHR23267">
    <property type="entry name" value="IMMUNOGLOBULIN LIGHT CHAIN"/>
    <property type="match status" value="1"/>
</dbReference>
<accession>A0A8C6X3P2</accession>
<dbReference type="OMA" id="ACHLTIS"/>
<dbReference type="AlphaFoldDB" id="A0A8C6X3P2"/>
<dbReference type="Proteomes" id="UP000694559">
    <property type="component" value="Unplaced"/>
</dbReference>
<dbReference type="Ensembl" id="ENSNNAT00000006898.1">
    <property type="protein sequence ID" value="ENSNNAP00000006576.1"/>
    <property type="gene ID" value="ENSNNAG00000004485.1"/>
</dbReference>
<dbReference type="InterPro" id="IPR013106">
    <property type="entry name" value="Ig_V-set"/>
</dbReference>
<dbReference type="SMART" id="SM00409">
    <property type="entry name" value="IG"/>
    <property type="match status" value="1"/>
</dbReference>
<dbReference type="InterPro" id="IPR007110">
    <property type="entry name" value="Ig-like_dom"/>
</dbReference>
<feature type="signal peptide" evidence="1">
    <location>
        <begin position="1"/>
        <end position="30"/>
    </location>
</feature>
<feature type="domain" description="Ig-like" evidence="2">
    <location>
        <begin position="32"/>
        <end position="127"/>
    </location>
</feature>
<reference evidence="3" key="2">
    <citation type="submission" date="2025-09" db="UniProtKB">
        <authorList>
            <consortium name="Ensembl"/>
        </authorList>
    </citation>
    <scope>IDENTIFICATION</scope>
</reference>
<proteinExistence type="predicted"/>
<dbReference type="PROSITE" id="PS50835">
    <property type="entry name" value="IG_LIKE"/>
    <property type="match status" value="1"/>
</dbReference>
<dbReference type="OrthoDB" id="10425993at2759"/>
<name>A0A8C6X3P2_NAJNA</name>
<dbReference type="Gene3D" id="2.60.40.10">
    <property type="entry name" value="Immunoglobulins"/>
    <property type="match status" value="1"/>
</dbReference>
<dbReference type="InterPro" id="IPR036179">
    <property type="entry name" value="Ig-like_dom_sf"/>
</dbReference>
<dbReference type="InterPro" id="IPR003599">
    <property type="entry name" value="Ig_sub"/>
</dbReference>
<reference evidence="3" key="1">
    <citation type="submission" date="2025-08" db="UniProtKB">
        <authorList>
            <consortium name="Ensembl"/>
        </authorList>
    </citation>
    <scope>IDENTIFICATION</scope>
</reference>
<protein>
    <recommendedName>
        <fullName evidence="2">Ig-like domain-containing protein</fullName>
    </recommendedName>
</protein>
<dbReference type="Pfam" id="PF07686">
    <property type="entry name" value="V-set"/>
    <property type="match status" value="1"/>
</dbReference>
<sequence>MVSFAKLTSNMTPLASSFLLLAILIASTWGDAAISLVQPVSVSASLGKAIQISCTLSGDTMATHTISWLQHQLPNPPKYLLYYKDGSNQRRKEGVSDRFVASKDASLNACHLTISEVQAADEATYYCLSSTGSEYHCATHYGVMKTKPYALGNSFTTASKRRPAGWWIQ</sequence>
<keyword evidence="4" id="KW-1185">Reference proteome</keyword>
<dbReference type="SUPFAM" id="SSF48726">
    <property type="entry name" value="Immunoglobulin"/>
    <property type="match status" value="1"/>
</dbReference>
<evidence type="ECO:0000313" key="3">
    <source>
        <dbReference type="Ensembl" id="ENSNNAP00000006576.1"/>
    </source>
</evidence>
<dbReference type="InterPro" id="IPR050150">
    <property type="entry name" value="IgV_Light_Chain"/>
</dbReference>